<reference evidence="3 4" key="2">
    <citation type="submission" date="2015-05" db="EMBL/GenBank/DDBJ databases">
        <authorList>
            <person name="Morales-Cruz A."/>
            <person name="Amrine K.C."/>
            <person name="Cantu D."/>
        </authorList>
    </citation>
    <scope>NUCLEOTIDE SEQUENCE [LARGE SCALE GENOMIC DNA]</scope>
    <source>
        <strain evidence="3">UCRPC4</strain>
    </source>
</reference>
<comment type="caution">
    <text evidence="3">The sequence shown here is derived from an EMBL/GenBank/DDBJ whole genome shotgun (WGS) entry which is preliminary data.</text>
</comment>
<dbReference type="SUPFAM" id="SSF53474">
    <property type="entry name" value="alpha/beta-Hydrolases"/>
    <property type="match status" value="1"/>
</dbReference>
<dbReference type="OrthoDB" id="5570009at2759"/>
<feature type="domain" description="Alpha/beta hydrolase fold-3" evidence="2">
    <location>
        <begin position="326"/>
        <end position="400"/>
    </location>
</feature>
<protein>
    <submittedName>
        <fullName evidence="3">Putative lipase</fullName>
    </submittedName>
</protein>
<dbReference type="Gene3D" id="3.40.50.1820">
    <property type="entry name" value="alpha/beta hydrolase"/>
    <property type="match status" value="2"/>
</dbReference>
<name>A0A0G2H9G1_PHACM</name>
<evidence type="ECO:0000256" key="1">
    <source>
        <dbReference type="SAM" id="MobiDB-lite"/>
    </source>
</evidence>
<dbReference type="GO" id="GO:0004771">
    <property type="term" value="F:sterol ester esterase activity"/>
    <property type="evidence" value="ECO:0007669"/>
    <property type="project" value="TreeGrafter"/>
</dbReference>
<sequence length="606" mass="68258">MVFSVYYLIAAEQADEKVRKVRATMTVEHLRTAWNKAADSPYLATITKLVRPVKMRYAPRHLLIHRPKTSVYKEPISAWMYFDGPLSELRKQTNVVIDVPGGGFVAMTPRNHDDKLFAWAVDTKLPVLSIDYKKAPEYPYPYALNECFDVYQAIVSSYGQCLGFDGSTCPRITVTGDSAGGNLATAMTLMIISTNNAGGPAERDVIPLPAGLILLYPALDMNISSWMSEDQMALIKNDRVAKEEYSGFLRRKSEDLRRRYTPSTTPKPSTPDFNPFENGFLSATESAIVDEPSSPDIQDTQKAVEMSKPQMLRTRLAVSSVISYFGDRILTPEMMRAMIILYVGPYNRPDFKTDYLLSPAVAPDNLLSQFPKTYFMTGERDPLVDDTVIFAGRLRKAKEARFNERKEVGLEKSSAPFREKQHVEVILIPGISHGFIQFVSIFPEAWKHLWRCSLWIHEIFSSRPTSFEAPAIIAKRLHRTLPIQSNSSLELNGQRRLKQDDGGGQSGATTPTTSGDEDGPLMISSDATGNLTDNKSKEPRRRHKNDRAQRASKPHHHRQQQQPTEKSKGSFYKARSIDEAAQLGSEEDLLKRRMNELTMSMQGSDY</sequence>
<keyword evidence="4" id="KW-1185">Reference proteome</keyword>
<accession>A0A0G2H9G1</accession>
<dbReference type="Proteomes" id="UP000053317">
    <property type="component" value="Unassembled WGS sequence"/>
</dbReference>
<gene>
    <name evidence="3" type="ORF">UCRPC4_g01955</name>
</gene>
<evidence type="ECO:0000259" key="2">
    <source>
        <dbReference type="Pfam" id="PF07859"/>
    </source>
</evidence>
<dbReference type="GO" id="GO:0005829">
    <property type="term" value="C:cytosol"/>
    <property type="evidence" value="ECO:0007669"/>
    <property type="project" value="TreeGrafter"/>
</dbReference>
<proteinExistence type="predicted"/>
<dbReference type="GO" id="GO:0004806">
    <property type="term" value="F:triacylglycerol lipase activity"/>
    <property type="evidence" value="ECO:0007669"/>
    <property type="project" value="TreeGrafter"/>
</dbReference>
<dbReference type="EMBL" id="LCWF01000046">
    <property type="protein sequence ID" value="KKY25255.1"/>
    <property type="molecule type" value="Genomic_DNA"/>
</dbReference>
<evidence type="ECO:0000313" key="4">
    <source>
        <dbReference type="Proteomes" id="UP000053317"/>
    </source>
</evidence>
<feature type="compositionally biased region" description="Basic residues" evidence="1">
    <location>
        <begin position="538"/>
        <end position="559"/>
    </location>
</feature>
<dbReference type="AlphaFoldDB" id="A0A0G2H9G1"/>
<dbReference type="GO" id="GO:0019433">
    <property type="term" value="P:triglyceride catabolic process"/>
    <property type="evidence" value="ECO:0007669"/>
    <property type="project" value="TreeGrafter"/>
</dbReference>
<dbReference type="Pfam" id="PF07859">
    <property type="entry name" value="Abhydrolase_3"/>
    <property type="match status" value="2"/>
</dbReference>
<reference evidence="3 4" key="1">
    <citation type="submission" date="2015-05" db="EMBL/GenBank/DDBJ databases">
        <title>Distinctive expansion of gene families associated with plant cell wall degradation and secondary metabolism in the genomes of grapevine trunk pathogens.</title>
        <authorList>
            <person name="Lawrence D.P."/>
            <person name="Travadon R."/>
            <person name="Rolshausen P.E."/>
            <person name="Baumgartner K."/>
        </authorList>
    </citation>
    <scope>NUCLEOTIDE SEQUENCE [LARGE SCALE GENOMIC DNA]</scope>
    <source>
        <strain evidence="3">UCRPC4</strain>
    </source>
</reference>
<dbReference type="PANTHER" id="PTHR23025">
    <property type="entry name" value="TRIACYLGLYCEROL LIPASE"/>
    <property type="match status" value="1"/>
</dbReference>
<dbReference type="PANTHER" id="PTHR23025:SF3">
    <property type="entry name" value="HORMONE-SENSITIVE LIPASE"/>
    <property type="match status" value="1"/>
</dbReference>
<dbReference type="InterPro" id="IPR013094">
    <property type="entry name" value="AB_hydrolase_3"/>
</dbReference>
<dbReference type="InterPro" id="IPR029058">
    <property type="entry name" value="AB_hydrolase_fold"/>
</dbReference>
<feature type="region of interest" description="Disordered" evidence="1">
    <location>
        <begin position="487"/>
        <end position="586"/>
    </location>
</feature>
<evidence type="ECO:0000313" key="3">
    <source>
        <dbReference type="EMBL" id="KKY25255.1"/>
    </source>
</evidence>
<feature type="domain" description="Alpha/beta hydrolase fold-3" evidence="2">
    <location>
        <begin position="101"/>
        <end position="276"/>
    </location>
</feature>
<organism evidence="3 4">
    <name type="scientific">Phaeomoniella chlamydospora</name>
    <name type="common">Phaeoacremonium chlamydosporum</name>
    <dbReference type="NCBI Taxonomy" id="158046"/>
    <lineage>
        <taxon>Eukaryota</taxon>
        <taxon>Fungi</taxon>
        <taxon>Dikarya</taxon>
        <taxon>Ascomycota</taxon>
        <taxon>Pezizomycotina</taxon>
        <taxon>Eurotiomycetes</taxon>
        <taxon>Chaetothyriomycetidae</taxon>
        <taxon>Phaeomoniellales</taxon>
        <taxon>Phaeomoniellaceae</taxon>
        <taxon>Phaeomoniella</taxon>
    </lineage>
</organism>